<organism evidence="1 2">
    <name type="scientific">Aspergillus granulosus</name>
    <dbReference type="NCBI Taxonomy" id="176169"/>
    <lineage>
        <taxon>Eukaryota</taxon>
        <taxon>Fungi</taxon>
        <taxon>Dikarya</taxon>
        <taxon>Ascomycota</taxon>
        <taxon>Pezizomycotina</taxon>
        <taxon>Eurotiomycetes</taxon>
        <taxon>Eurotiomycetidae</taxon>
        <taxon>Eurotiales</taxon>
        <taxon>Aspergillaceae</taxon>
        <taxon>Aspergillus</taxon>
        <taxon>Aspergillus subgen. Nidulantes</taxon>
    </lineage>
</organism>
<keyword evidence="2" id="KW-1185">Reference proteome</keyword>
<evidence type="ECO:0000313" key="2">
    <source>
        <dbReference type="Proteomes" id="UP001610334"/>
    </source>
</evidence>
<accession>A0ABR4HKY2</accession>
<dbReference type="Proteomes" id="UP001610334">
    <property type="component" value="Unassembled WGS sequence"/>
</dbReference>
<protein>
    <recommendedName>
        <fullName evidence="3">Carrier domain-containing protein</fullName>
    </recommendedName>
</protein>
<comment type="caution">
    <text evidence="1">The sequence shown here is derived from an EMBL/GenBank/DDBJ whole genome shotgun (WGS) entry which is preliminary data.</text>
</comment>
<reference evidence="1 2" key="1">
    <citation type="submission" date="2024-07" db="EMBL/GenBank/DDBJ databases">
        <title>Section-level genome sequencing and comparative genomics of Aspergillus sections Usti and Cavernicolus.</title>
        <authorList>
            <consortium name="Lawrence Berkeley National Laboratory"/>
            <person name="Nybo J.L."/>
            <person name="Vesth T.C."/>
            <person name="Theobald S."/>
            <person name="Frisvad J.C."/>
            <person name="Larsen T.O."/>
            <person name="Kjaerboelling I."/>
            <person name="Rothschild-Mancinelli K."/>
            <person name="Lyhne E.K."/>
            <person name="Kogle M.E."/>
            <person name="Barry K."/>
            <person name="Clum A."/>
            <person name="Na H."/>
            <person name="Ledsgaard L."/>
            <person name="Lin J."/>
            <person name="Lipzen A."/>
            <person name="Kuo A."/>
            <person name="Riley R."/>
            <person name="Mondo S."/>
            <person name="Labutti K."/>
            <person name="Haridas S."/>
            <person name="Pangalinan J."/>
            <person name="Salamov A.A."/>
            <person name="Simmons B.A."/>
            <person name="Magnuson J.K."/>
            <person name="Chen J."/>
            <person name="Drula E."/>
            <person name="Henrissat B."/>
            <person name="Wiebenga A."/>
            <person name="Lubbers R.J."/>
            <person name="Gomes A.C."/>
            <person name="Makela M.R."/>
            <person name="Stajich J."/>
            <person name="Grigoriev I.V."/>
            <person name="Mortensen U.H."/>
            <person name="De Vries R.P."/>
            <person name="Baker S.E."/>
            <person name="Andersen M.R."/>
        </authorList>
    </citation>
    <scope>NUCLEOTIDE SEQUENCE [LARGE SCALE GENOMIC DNA]</scope>
    <source>
        <strain evidence="1 2">CBS 588.65</strain>
    </source>
</reference>
<sequence>MNVLGGHSESTTLHEDSATWPISAGDRLSKVGIQAPQMTFCSGKCGPGPHAAQETSYMAQIFKVHGLASRHVAPLDLGNPAKDKDLTFQKGGDAIAGRMRSLPPNTRGLSWSVVADAKNYGGMQKKCANQLGSPFHSERASDERSQTPTQVDHYQVKLKIPPFGARMWSAPEVGTRGNPQFRFLTDLLCHHLKTRGCASSMPGRVLAHHGLDSLAAISMIT</sequence>
<evidence type="ECO:0008006" key="3">
    <source>
        <dbReference type="Google" id="ProtNLM"/>
    </source>
</evidence>
<name>A0ABR4HKY2_9EURO</name>
<gene>
    <name evidence="1" type="ORF">BJX63DRAFT_148552</name>
</gene>
<proteinExistence type="predicted"/>
<dbReference type="EMBL" id="JBFXLT010000024">
    <property type="protein sequence ID" value="KAL2816143.1"/>
    <property type="molecule type" value="Genomic_DNA"/>
</dbReference>
<evidence type="ECO:0000313" key="1">
    <source>
        <dbReference type="EMBL" id="KAL2816143.1"/>
    </source>
</evidence>